<sequence length="427" mass="48034">MLIGNIPHLILEVASEPSERDKYRLLLQASCLARILNKLRTPNAIPVIVMALYIDNSFCAVQYLLQPDELTTKYINQTYDLRIAEQCFRFVFQLYNFASQAKRANGTLLNPDGRLQAAKDKINAYRLDTITSKGKGHKREREDDTSDNRRPPAPGGAKDCFDNVSVHKNLAAAGYEVEEVNVGELTLLTPPSMRPATSRSGLSVVLKILSDSSGDELEFLQYLNGIKEPANHTIPLLEVIRLDIGKQVIVLPWRSPLHEVLLFRRCPGPDDVVSLCAQFIEGVSFLHNHKVAHRDLKPGNIVVDLKHRLPQLSIIDFNLAEFVEGEETMVEGWCGTPPWIAPEVGTKDGPAQWYSPILADRWACGEMIRYFAQYTPSPNRRQDLVALAEPLLHKDPRARPSLSSLKINTMTKRRLEADEEPLPKRCS</sequence>
<dbReference type="EMBL" id="JAGFNK010000140">
    <property type="protein sequence ID" value="KAI9507091.1"/>
    <property type="molecule type" value="Genomic_DNA"/>
</dbReference>
<gene>
    <name evidence="1" type="ORF">F5148DRAFT_981864</name>
</gene>
<reference evidence="1" key="1">
    <citation type="submission" date="2021-03" db="EMBL/GenBank/DDBJ databases">
        <title>Evolutionary priming and transition to the ectomycorrhizal habit in an iconic lineage of mushroom-forming fungi: is preadaptation a requirement?</title>
        <authorList>
            <consortium name="DOE Joint Genome Institute"/>
            <person name="Looney B.P."/>
            <person name="Miyauchi S."/>
            <person name="Morin E."/>
            <person name="Drula E."/>
            <person name="Courty P.E."/>
            <person name="Chicoki N."/>
            <person name="Fauchery L."/>
            <person name="Kohler A."/>
            <person name="Kuo A."/>
            <person name="LaButti K."/>
            <person name="Pangilinan J."/>
            <person name="Lipzen A."/>
            <person name="Riley R."/>
            <person name="Andreopoulos W."/>
            <person name="He G."/>
            <person name="Johnson J."/>
            <person name="Barry K.W."/>
            <person name="Grigoriev I.V."/>
            <person name="Nagy L."/>
            <person name="Hibbett D."/>
            <person name="Henrissat B."/>
            <person name="Matheny P.B."/>
            <person name="Labbe J."/>
            <person name="Martin A.F."/>
        </authorList>
    </citation>
    <scope>NUCLEOTIDE SEQUENCE</scope>
    <source>
        <strain evidence="1">BPL698</strain>
    </source>
</reference>
<proteinExistence type="predicted"/>
<evidence type="ECO:0000313" key="2">
    <source>
        <dbReference type="Proteomes" id="UP001207468"/>
    </source>
</evidence>
<name>A0ACC0U759_9AGAM</name>
<keyword evidence="2" id="KW-1185">Reference proteome</keyword>
<comment type="caution">
    <text evidence="1">The sequence shown here is derived from an EMBL/GenBank/DDBJ whole genome shotgun (WGS) entry which is preliminary data.</text>
</comment>
<evidence type="ECO:0000313" key="1">
    <source>
        <dbReference type="EMBL" id="KAI9507091.1"/>
    </source>
</evidence>
<accession>A0ACC0U759</accession>
<protein>
    <submittedName>
        <fullName evidence="1">Kinase-like domain-containing protein</fullName>
    </submittedName>
</protein>
<dbReference type="Proteomes" id="UP001207468">
    <property type="component" value="Unassembled WGS sequence"/>
</dbReference>
<organism evidence="1 2">
    <name type="scientific">Russula earlei</name>
    <dbReference type="NCBI Taxonomy" id="71964"/>
    <lineage>
        <taxon>Eukaryota</taxon>
        <taxon>Fungi</taxon>
        <taxon>Dikarya</taxon>
        <taxon>Basidiomycota</taxon>
        <taxon>Agaricomycotina</taxon>
        <taxon>Agaricomycetes</taxon>
        <taxon>Russulales</taxon>
        <taxon>Russulaceae</taxon>
        <taxon>Russula</taxon>
    </lineage>
</organism>